<feature type="chain" id="PRO_5047199843" description="RHS repeat protein" evidence="2">
    <location>
        <begin position="34"/>
        <end position="774"/>
    </location>
</feature>
<evidence type="ECO:0008006" key="7">
    <source>
        <dbReference type="Google" id="ProtNLM"/>
    </source>
</evidence>
<dbReference type="Pfam" id="PF20148">
    <property type="entry name" value="DUF6531"/>
    <property type="match status" value="1"/>
</dbReference>
<dbReference type="Pfam" id="PF25023">
    <property type="entry name" value="TEN_YD-shell"/>
    <property type="match status" value="1"/>
</dbReference>
<proteinExistence type="predicted"/>
<feature type="domain" description="DUF6531" evidence="3">
    <location>
        <begin position="97"/>
        <end position="175"/>
    </location>
</feature>
<dbReference type="NCBIfam" id="TIGR01643">
    <property type="entry name" value="YD_repeat_2x"/>
    <property type="match status" value="4"/>
</dbReference>
<name>A0ABN4TGH4_9BURK</name>
<evidence type="ECO:0000259" key="4">
    <source>
        <dbReference type="Pfam" id="PF25023"/>
    </source>
</evidence>
<accession>A0ABN4TGH4</accession>
<dbReference type="PANTHER" id="PTHR32305">
    <property type="match status" value="1"/>
</dbReference>
<dbReference type="InterPro" id="IPR050708">
    <property type="entry name" value="T6SS_VgrG/RHS"/>
</dbReference>
<dbReference type="Proteomes" id="UP000177515">
    <property type="component" value="Chromosome 1"/>
</dbReference>
<dbReference type="EMBL" id="CP017754">
    <property type="protein sequence ID" value="AOZ06227.1"/>
    <property type="molecule type" value="Genomic_DNA"/>
</dbReference>
<evidence type="ECO:0000256" key="2">
    <source>
        <dbReference type="SAM" id="SignalP"/>
    </source>
</evidence>
<evidence type="ECO:0000313" key="5">
    <source>
        <dbReference type="EMBL" id="AOZ06227.1"/>
    </source>
</evidence>
<dbReference type="Pfam" id="PF05593">
    <property type="entry name" value="RHS_repeat"/>
    <property type="match status" value="1"/>
</dbReference>
<reference evidence="5 6" key="1">
    <citation type="submission" date="2016-10" db="EMBL/GenBank/DDBJ databases">
        <title>Complete genome sequences of three Cupriavidus strains isolated from various Malaysian environments.</title>
        <authorList>
            <person name="Abdullah A.A.-A."/>
            <person name="Shafie N.A.H."/>
            <person name="Lau N.S."/>
        </authorList>
    </citation>
    <scope>NUCLEOTIDE SEQUENCE [LARGE SCALE GENOMIC DNA]</scope>
    <source>
        <strain evidence="5 6">USMAA1020</strain>
    </source>
</reference>
<dbReference type="InterPro" id="IPR056823">
    <property type="entry name" value="TEN-like_YD-shell"/>
</dbReference>
<dbReference type="SUPFAM" id="SSF101898">
    <property type="entry name" value="NHL repeat"/>
    <property type="match status" value="1"/>
</dbReference>
<sequence>MGFSFPRLVSGRNALLRIFAVLALLMAVTAARAEDTCFALYPLSGAIPGSRNCPLDVAGNTPVGMGSYHCPNRRELIDQYCGAPAAGDTESSCPVADPVYPASGVVTLTETDFTSGSDVPLRFTRTFRSAPYVRPQSGFGPNWMHPWQRQLGLSRATSNPARVQAYRPDGKRATFEQAGGAWRTSGGEPLTLSPAAGGGGWSLYDRISGETESYTASGRLESVTDGAGRTTTLQYSNTSPGLLVALTDGFGVTLQFTYDGQNRLAQMTSPGGAATRYGYDSRGNLVTVTWPDGYVRRFEYGDARFPYVLTGVIDESGLRIASYTYDMQGRAIAVSHPDSARNVQFSYGHGTTTLTDSRSSTTLRFSKIAGQLRPTGSSASSGETTRTVYDTAGRITSETDAGGARTDYQYDALGRVITQVYTSATDGARRTSFQYAQAGSDRPALIAAPGALRAYAYDEQGRLGGFSDLATDDPTGAKGFGAQSTGSKTTLGWSYDANGRVSSQLDAANDAWTKYSVFRYDEAGNLRLLHERQPSEFWPIRVLSRDAAQRITHLLNGFDDEVRLAYDARGRVSQFQYFGLGYKLTVDYAFAPDGRVVSRKAMVSLKGGPPQPVSREALDGWFWQPLDDRHPARAPPLLQRDGLQRERPTEAGLDPVCLECMVPGLRPIVGAAWGIAAMAGSKCKPAPNKGFEVNWGRNANQINHTYRHLDAKGIPREPVKRAIEKDLEENGHQLPIGGDGKTFTVLVDGIPIEYSSYRPSAGEIRVGSIRPPRQ</sequence>
<evidence type="ECO:0000256" key="1">
    <source>
        <dbReference type="ARBA" id="ARBA00022737"/>
    </source>
</evidence>
<protein>
    <recommendedName>
        <fullName evidence="7">RHS repeat protein</fullName>
    </recommendedName>
</protein>
<keyword evidence="1" id="KW-0677">Repeat</keyword>
<dbReference type="PANTHER" id="PTHR32305:SF15">
    <property type="entry name" value="PROTEIN RHSA-RELATED"/>
    <property type="match status" value="1"/>
</dbReference>
<gene>
    <name evidence="5" type="ORF">BKK80_10560</name>
</gene>
<dbReference type="RefSeq" id="WP_071069331.1">
    <property type="nucleotide sequence ID" value="NZ_CP017754.1"/>
</dbReference>
<keyword evidence="6" id="KW-1185">Reference proteome</keyword>
<keyword evidence="2" id="KW-0732">Signal</keyword>
<dbReference type="InterPro" id="IPR006530">
    <property type="entry name" value="YD"/>
</dbReference>
<feature type="signal peptide" evidence="2">
    <location>
        <begin position="1"/>
        <end position="33"/>
    </location>
</feature>
<dbReference type="InterPro" id="IPR045351">
    <property type="entry name" value="DUF6531"/>
</dbReference>
<dbReference type="Gene3D" id="2.180.10.10">
    <property type="entry name" value="RHS repeat-associated core"/>
    <property type="match status" value="1"/>
</dbReference>
<dbReference type="InterPro" id="IPR031325">
    <property type="entry name" value="RHS_repeat"/>
</dbReference>
<evidence type="ECO:0000313" key="6">
    <source>
        <dbReference type="Proteomes" id="UP000177515"/>
    </source>
</evidence>
<feature type="domain" description="Teneurin-like YD-shell" evidence="4">
    <location>
        <begin position="211"/>
        <end position="348"/>
    </location>
</feature>
<organism evidence="5 6">
    <name type="scientific">Cupriavidus malaysiensis</name>
    <dbReference type="NCBI Taxonomy" id="367825"/>
    <lineage>
        <taxon>Bacteria</taxon>
        <taxon>Pseudomonadati</taxon>
        <taxon>Pseudomonadota</taxon>
        <taxon>Betaproteobacteria</taxon>
        <taxon>Burkholderiales</taxon>
        <taxon>Burkholderiaceae</taxon>
        <taxon>Cupriavidus</taxon>
    </lineage>
</organism>
<evidence type="ECO:0000259" key="3">
    <source>
        <dbReference type="Pfam" id="PF20148"/>
    </source>
</evidence>